<gene>
    <name evidence="10" type="ORF">JOC47_000517</name>
</gene>
<dbReference type="Pfam" id="PF02018">
    <property type="entry name" value="CBM_4_9"/>
    <property type="match status" value="2"/>
</dbReference>
<dbReference type="Pfam" id="PF00933">
    <property type="entry name" value="Glyco_hydro_3"/>
    <property type="match status" value="1"/>
</dbReference>
<evidence type="ECO:0000313" key="10">
    <source>
        <dbReference type="EMBL" id="MBM7555692.1"/>
    </source>
</evidence>
<dbReference type="EC" id="3.2.1.21" evidence="3"/>
<keyword evidence="6 10" id="KW-0326">Glycosidase</keyword>
<dbReference type="InterPro" id="IPR051915">
    <property type="entry name" value="Cellulose_Degrad_GH3"/>
</dbReference>
<feature type="domain" description="CBM-cenC" evidence="9">
    <location>
        <begin position="112"/>
        <end position="251"/>
    </location>
</feature>
<keyword evidence="4" id="KW-0732">Signal</keyword>
<evidence type="ECO:0000256" key="6">
    <source>
        <dbReference type="ARBA" id="ARBA00023295"/>
    </source>
</evidence>
<dbReference type="Gene3D" id="3.20.20.300">
    <property type="entry name" value="Glycoside hydrolase, family 3, N-terminal domain"/>
    <property type="match status" value="1"/>
</dbReference>
<comment type="catalytic activity">
    <reaction evidence="1">
        <text>Hydrolysis of terminal, non-reducing beta-D-glucosyl residues with release of beta-D-glucose.</text>
        <dbReference type="EC" id="3.2.1.21"/>
    </reaction>
</comment>
<dbReference type="InterPro" id="IPR036962">
    <property type="entry name" value="Glyco_hydro_3_N_sf"/>
</dbReference>
<sequence>MIKIMQKKVTIVTLLMIALLSLVGCQEIDKSQKSNLTVEVNSAVDQSLTANVEVLYDNQKVAVKEGEVVEFELLKDKEYQLKISADNHKTKTLNMQLREDSTMTVNLEQKFKNLVENGDFSQKLSDAQPQGNGKLDSQGSWAYHQNSNGQAEAVINNEQAEIKVADSGENAWSVQLLQGPITLEESAQYKVTFEAKADKKADLHLKIGAIGTRGWVGYHEQDFELSSELKTYQFNFTMDQETDPQARFEFWFLNQANYTIDNVKLLKVQSGSQNKDKNQVEIKSGEIITNGSFANETTGWGSDGDIDIATQSEQLKAEINKIGDNPYTPQVNQRGIKMVEGITYEVSFNAKADESRKMNVALGKPLTEDPWYIDYIGQTQTFKLTPEMKNYQFEFTMTEESYDDAKLTFELGQIAEGSAATTVQIDDVTITPDLSFYNNGQLSIEERVDKIVELMTLDEKIGQMTQPERKNITPEGVKKYHIGSILSGGGSTPGNNTPQEWIAMYNGFQEQALENRLQLPLIYGVDAVHGNNNLKGATIFPHNIGLGAMGKGLMTVDKAGQAQELMEEIARVTAQETAATGMDWDFAPAVSVVRDERWGRSYESFGETAELQELLAGPYVKGLQGTNDIMSKQNGHVVATAKHFIGDGATKWGTGDAGYKIDRGKVNIPLEKLKELHGQGYVEALDENVGTIMISYNSYQGTKMHAHRELIQNYLKAPTEEKGLGFDGFVVSDWAAIHEIDAPTHYDKVVKSVNAGVDMFMEPSDWHRFMIDLKTAVKNGDVEKSRINDAVKRILKIKFKAGLFEEALADNDLVDTIGSQEHRATAREAVRESLVLLKNQKQTLPLSKDNQFYITGSNADNLGHQSGGWTIKWQGFSGNDATEGTTIKTGIENMLAHNEGQIVNNLNQADVAIAVVGEESYTEGEGDDADLELSPQDKRELQKVQASGKPVVVILVSGRPMIVSEEIDNWDALVAAWLPGTEGGGVADVIFGDYNFTGKLPVSWPRSVEQLPLNVGDENYNPLFEYGYGLKMDLQN</sequence>
<accession>A0A938XU96</accession>
<organism evidence="10 11">
    <name type="scientific">Halanaerobacter jeridensis</name>
    <dbReference type="NCBI Taxonomy" id="706427"/>
    <lineage>
        <taxon>Bacteria</taxon>
        <taxon>Bacillati</taxon>
        <taxon>Bacillota</taxon>
        <taxon>Clostridia</taxon>
        <taxon>Halanaerobiales</taxon>
        <taxon>Halobacteroidaceae</taxon>
        <taxon>Halanaerobacter</taxon>
    </lineage>
</organism>
<proteinExistence type="inferred from homology"/>
<keyword evidence="5 10" id="KW-0378">Hydrolase</keyword>
<evidence type="ECO:0000256" key="4">
    <source>
        <dbReference type="ARBA" id="ARBA00022729"/>
    </source>
</evidence>
<evidence type="ECO:0000256" key="1">
    <source>
        <dbReference type="ARBA" id="ARBA00000448"/>
    </source>
</evidence>
<dbReference type="InterPro" id="IPR017853">
    <property type="entry name" value="GH"/>
</dbReference>
<dbReference type="InterPro" id="IPR036881">
    <property type="entry name" value="Glyco_hydro_3_C_sf"/>
</dbReference>
<evidence type="ECO:0000313" key="11">
    <source>
        <dbReference type="Proteomes" id="UP000774000"/>
    </source>
</evidence>
<feature type="domain" description="Glycoside hydrolase family 3 N-terminal" evidence="7">
    <location>
        <begin position="456"/>
        <end position="796"/>
    </location>
</feature>
<dbReference type="SUPFAM" id="SSF51445">
    <property type="entry name" value="(Trans)glycosidases"/>
    <property type="match status" value="1"/>
</dbReference>
<dbReference type="InterPro" id="IPR003305">
    <property type="entry name" value="CenC_carb-bd"/>
</dbReference>
<dbReference type="GO" id="GO:0009251">
    <property type="term" value="P:glucan catabolic process"/>
    <property type="evidence" value="ECO:0007669"/>
    <property type="project" value="TreeGrafter"/>
</dbReference>
<dbReference type="PROSITE" id="PS51257">
    <property type="entry name" value="PROKAR_LIPOPROTEIN"/>
    <property type="match status" value="1"/>
</dbReference>
<evidence type="ECO:0000259" key="8">
    <source>
        <dbReference type="Pfam" id="PF01915"/>
    </source>
</evidence>
<evidence type="ECO:0000256" key="5">
    <source>
        <dbReference type="ARBA" id="ARBA00022801"/>
    </source>
</evidence>
<feature type="domain" description="Glycoside hydrolase family 3 C-terminal" evidence="8">
    <location>
        <begin position="834"/>
        <end position="1031"/>
    </location>
</feature>
<reference evidence="10" key="1">
    <citation type="submission" date="2021-01" db="EMBL/GenBank/DDBJ databases">
        <title>Genomic Encyclopedia of Type Strains, Phase IV (KMG-IV): sequencing the most valuable type-strain genomes for metagenomic binning, comparative biology and taxonomic classification.</title>
        <authorList>
            <person name="Goeker M."/>
        </authorList>
    </citation>
    <scope>NUCLEOTIDE SEQUENCE</scope>
    <source>
        <strain evidence="10">DSM 23230</strain>
    </source>
</reference>
<dbReference type="PANTHER" id="PTHR30620:SF16">
    <property type="entry name" value="LYSOSOMAL BETA GLUCOSIDASE"/>
    <property type="match status" value="1"/>
</dbReference>
<dbReference type="PRINTS" id="PR00133">
    <property type="entry name" value="GLHYDRLASE3"/>
</dbReference>
<evidence type="ECO:0000256" key="2">
    <source>
        <dbReference type="ARBA" id="ARBA00005336"/>
    </source>
</evidence>
<keyword evidence="11" id="KW-1185">Reference proteome</keyword>
<name>A0A938XU96_9FIRM</name>
<feature type="domain" description="CBM-cenC" evidence="9">
    <location>
        <begin position="286"/>
        <end position="412"/>
    </location>
</feature>
<comment type="caution">
    <text evidence="10">The sequence shown here is derived from an EMBL/GenBank/DDBJ whole genome shotgun (WGS) entry which is preliminary data.</text>
</comment>
<dbReference type="Pfam" id="PF01915">
    <property type="entry name" value="Glyco_hydro_3_C"/>
    <property type="match status" value="1"/>
</dbReference>
<evidence type="ECO:0000259" key="9">
    <source>
        <dbReference type="Pfam" id="PF02018"/>
    </source>
</evidence>
<comment type="similarity">
    <text evidence="2">Belongs to the glycosyl hydrolase 3 family.</text>
</comment>
<evidence type="ECO:0000256" key="3">
    <source>
        <dbReference type="ARBA" id="ARBA00012744"/>
    </source>
</evidence>
<dbReference type="PANTHER" id="PTHR30620">
    <property type="entry name" value="PERIPLASMIC BETA-GLUCOSIDASE-RELATED"/>
    <property type="match status" value="1"/>
</dbReference>
<protein>
    <recommendedName>
        <fullName evidence="3">beta-glucosidase</fullName>
        <ecNumber evidence="3">3.2.1.21</ecNumber>
    </recommendedName>
</protein>
<dbReference type="RefSeq" id="WP_204700415.1">
    <property type="nucleotide sequence ID" value="NZ_JAFBDQ010000002.1"/>
</dbReference>
<dbReference type="InterPro" id="IPR008979">
    <property type="entry name" value="Galactose-bd-like_sf"/>
</dbReference>
<dbReference type="SUPFAM" id="SSF52279">
    <property type="entry name" value="Beta-D-glucan exohydrolase, C-terminal domain"/>
    <property type="match status" value="1"/>
</dbReference>
<dbReference type="Gene3D" id="3.40.50.1700">
    <property type="entry name" value="Glycoside hydrolase family 3 C-terminal domain"/>
    <property type="match status" value="1"/>
</dbReference>
<evidence type="ECO:0000259" key="7">
    <source>
        <dbReference type="Pfam" id="PF00933"/>
    </source>
</evidence>
<dbReference type="InterPro" id="IPR002772">
    <property type="entry name" value="Glyco_hydro_3_C"/>
</dbReference>
<dbReference type="EMBL" id="JAFBDQ010000002">
    <property type="protein sequence ID" value="MBM7555692.1"/>
    <property type="molecule type" value="Genomic_DNA"/>
</dbReference>
<dbReference type="Proteomes" id="UP000774000">
    <property type="component" value="Unassembled WGS sequence"/>
</dbReference>
<dbReference type="InterPro" id="IPR001764">
    <property type="entry name" value="Glyco_hydro_3_N"/>
</dbReference>
<dbReference type="Gene3D" id="2.60.120.260">
    <property type="entry name" value="Galactose-binding domain-like"/>
    <property type="match status" value="2"/>
</dbReference>
<dbReference type="SUPFAM" id="SSF49785">
    <property type="entry name" value="Galactose-binding domain-like"/>
    <property type="match status" value="2"/>
</dbReference>
<dbReference type="AlphaFoldDB" id="A0A938XU96"/>
<dbReference type="GO" id="GO:0008422">
    <property type="term" value="F:beta-glucosidase activity"/>
    <property type="evidence" value="ECO:0007669"/>
    <property type="project" value="UniProtKB-EC"/>
</dbReference>